<accession>A0A151ADJ4</accession>
<comment type="caution">
    <text evidence="3">The sequence shown here is derived from an EMBL/GenBank/DDBJ whole genome shotgun (WGS) entry which is preliminary data.</text>
</comment>
<feature type="transmembrane region" description="Helical" evidence="1">
    <location>
        <begin position="9"/>
        <end position="26"/>
    </location>
</feature>
<dbReference type="PATRIC" id="fig|1008153.3.peg.2450"/>
<feature type="domain" description="DUF7314" evidence="2">
    <location>
        <begin position="1"/>
        <end position="86"/>
    </location>
</feature>
<name>A0A151ADJ4_9EURY</name>
<dbReference type="EMBL" id="LTAZ01000005">
    <property type="protein sequence ID" value="KYH25725.1"/>
    <property type="molecule type" value="Genomic_DNA"/>
</dbReference>
<evidence type="ECO:0000313" key="3">
    <source>
        <dbReference type="EMBL" id="KYH25725.1"/>
    </source>
</evidence>
<keyword evidence="1" id="KW-1133">Transmembrane helix</keyword>
<reference evidence="3 4" key="1">
    <citation type="submission" date="2016-02" db="EMBL/GenBank/DDBJ databases">
        <title>Genome sequence of Halalkalicoccus paucihalophilus DSM 24557.</title>
        <authorList>
            <person name="Poehlein A."/>
            <person name="Daniel R."/>
        </authorList>
    </citation>
    <scope>NUCLEOTIDE SEQUENCE [LARGE SCALE GENOMIC DNA]</scope>
    <source>
        <strain evidence="3 4">DSM 24557</strain>
    </source>
</reference>
<sequence>MSDEFIKGFGILTTAGLFWFIVSAWFNTESFGGTQLIAPNPDDVGLYADVLIGIKDVAFWFAILGALTFWFVIPAVREGRRAYEDRQRNAE</sequence>
<dbReference type="AlphaFoldDB" id="A0A151ADJ4"/>
<keyword evidence="1" id="KW-0472">Membrane</keyword>
<gene>
    <name evidence="3" type="ORF">HAPAU_24030</name>
</gene>
<dbReference type="InterPro" id="IPR055738">
    <property type="entry name" value="DUF7314"/>
</dbReference>
<evidence type="ECO:0000313" key="4">
    <source>
        <dbReference type="Proteomes" id="UP000075321"/>
    </source>
</evidence>
<keyword evidence="4" id="KW-1185">Reference proteome</keyword>
<evidence type="ECO:0000259" key="2">
    <source>
        <dbReference type="Pfam" id="PF23996"/>
    </source>
</evidence>
<dbReference type="Proteomes" id="UP000075321">
    <property type="component" value="Unassembled WGS sequence"/>
</dbReference>
<dbReference type="RefSeq" id="WP_066382740.1">
    <property type="nucleotide sequence ID" value="NZ_LTAZ01000005.1"/>
</dbReference>
<evidence type="ECO:0000256" key="1">
    <source>
        <dbReference type="SAM" id="Phobius"/>
    </source>
</evidence>
<dbReference type="OrthoDB" id="209648at2157"/>
<dbReference type="Pfam" id="PF23996">
    <property type="entry name" value="DUF7314"/>
    <property type="match status" value="1"/>
</dbReference>
<proteinExistence type="predicted"/>
<feature type="transmembrane region" description="Helical" evidence="1">
    <location>
        <begin position="57"/>
        <end position="76"/>
    </location>
</feature>
<organism evidence="3 4">
    <name type="scientific">Halalkalicoccus paucihalophilus</name>
    <dbReference type="NCBI Taxonomy" id="1008153"/>
    <lineage>
        <taxon>Archaea</taxon>
        <taxon>Methanobacteriati</taxon>
        <taxon>Methanobacteriota</taxon>
        <taxon>Stenosarchaea group</taxon>
        <taxon>Halobacteria</taxon>
        <taxon>Halobacteriales</taxon>
        <taxon>Halococcaceae</taxon>
        <taxon>Halalkalicoccus</taxon>
    </lineage>
</organism>
<keyword evidence="1" id="KW-0812">Transmembrane</keyword>
<protein>
    <recommendedName>
        <fullName evidence="2">DUF7314 domain-containing protein</fullName>
    </recommendedName>
</protein>